<sequence>MDGVSHWLGESRKHPSLVSFDFSSESCIITPIPSYIDDDSVEGKTHLVIWNGSIAFILAYQEGSIFHISVLGEFGIKESWTKLFIIGPLPYDLGYPIGGGEKGKMLFRRKNDKLALFDLSTRMFDKIGTKTEKFGGNILSHKESILAIGGNI</sequence>
<reference evidence="2" key="3">
    <citation type="submission" date="2015-04" db="UniProtKB">
        <authorList>
            <consortium name="EnsemblPlants"/>
        </authorList>
    </citation>
    <scope>IDENTIFICATION</scope>
    <source>
        <strain evidence="2">cv. Jemalong A17</strain>
    </source>
</reference>
<dbReference type="AlphaFoldDB" id="G7K4V7"/>
<organism evidence="1 3">
    <name type="scientific">Medicago truncatula</name>
    <name type="common">Barrel medic</name>
    <name type="synonym">Medicago tribuloides</name>
    <dbReference type="NCBI Taxonomy" id="3880"/>
    <lineage>
        <taxon>Eukaryota</taxon>
        <taxon>Viridiplantae</taxon>
        <taxon>Streptophyta</taxon>
        <taxon>Embryophyta</taxon>
        <taxon>Tracheophyta</taxon>
        <taxon>Spermatophyta</taxon>
        <taxon>Magnoliopsida</taxon>
        <taxon>eudicotyledons</taxon>
        <taxon>Gunneridae</taxon>
        <taxon>Pentapetalae</taxon>
        <taxon>rosids</taxon>
        <taxon>fabids</taxon>
        <taxon>Fabales</taxon>
        <taxon>Fabaceae</taxon>
        <taxon>Papilionoideae</taxon>
        <taxon>50 kb inversion clade</taxon>
        <taxon>NPAAA clade</taxon>
        <taxon>Hologalegina</taxon>
        <taxon>IRL clade</taxon>
        <taxon>Trifolieae</taxon>
        <taxon>Medicago</taxon>
    </lineage>
</organism>
<dbReference type="HOGENOM" id="CLU_145046_0_0_1"/>
<dbReference type="OMA" id="QEGSIFH"/>
<dbReference type="EnsemblPlants" id="AET00877">
    <property type="protein sequence ID" value="AET00877"/>
    <property type="gene ID" value="MTR_5g096920"/>
</dbReference>
<dbReference type="OrthoDB" id="1428343at2759"/>
<protein>
    <recommendedName>
        <fullName evidence="4">F-box protein interaction domain protein</fullName>
    </recommendedName>
</protein>
<dbReference type="Proteomes" id="UP000002051">
    <property type="component" value="Chromosome 5"/>
</dbReference>
<dbReference type="EMBL" id="CM001221">
    <property type="protein sequence ID" value="AET00877.1"/>
    <property type="molecule type" value="Genomic_DNA"/>
</dbReference>
<evidence type="ECO:0000313" key="3">
    <source>
        <dbReference type="Proteomes" id="UP000002051"/>
    </source>
</evidence>
<evidence type="ECO:0000313" key="1">
    <source>
        <dbReference type="EMBL" id="AET00877.1"/>
    </source>
</evidence>
<accession>G7K4V7</accession>
<evidence type="ECO:0000313" key="2">
    <source>
        <dbReference type="EnsemblPlants" id="AET00877"/>
    </source>
</evidence>
<reference evidence="1 3" key="2">
    <citation type="journal article" date="2014" name="BMC Genomics">
        <title>An improved genome release (version Mt4.0) for the model legume Medicago truncatula.</title>
        <authorList>
            <person name="Tang H."/>
            <person name="Krishnakumar V."/>
            <person name="Bidwell S."/>
            <person name="Rosen B."/>
            <person name="Chan A."/>
            <person name="Zhou S."/>
            <person name="Gentzbittel L."/>
            <person name="Childs K.L."/>
            <person name="Yandell M."/>
            <person name="Gundlach H."/>
            <person name="Mayer K.F."/>
            <person name="Schwartz D.C."/>
            <person name="Town C.D."/>
        </authorList>
    </citation>
    <scope>GENOME REANNOTATION</scope>
    <source>
        <strain evidence="2 3">cv. Jemalong A17</strain>
    </source>
</reference>
<dbReference type="PaxDb" id="3880-AET00877"/>
<keyword evidence="3" id="KW-1185">Reference proteome</keyword>
<gene>
    <name evidence="2" type="primary">11428897</name>
    <name evidence="1" type="ordered locus">MTR_5g096920</name>
</gene>
<reference evidence="1 3" key="1">
    <citation type="journal article" date="2011" name="Nature">
        <title>The Medicago genome provides insight into the evolution of rhizobial symbioses.</title>
        <authorList>
            <person name="Young N.D."/>
            <person name="Debelle F."/>
            <person name="Oldroyd G.E."/>
            <person name="Geurts R."/>
            <person name="Cannon S.B."/>
            <person name="Udvardi M.K."/>
            <person name="Benedito V.A."/>
            <person name="Mayer K.F."/>
            <person name="Gouzy J."/>
            <person name="Schoof H."/>
            <person name="Van de Peer Y."/>
            <person name="Proost S."/>
            <person name="Cook D.R."/>
            <person name="Meyers B.C."/>
            <person name="Spannagl M."/>
            <person name="Cheung F."/>
            <person name="De Mita S."/>
            <person name="Krishnakumar V."/>
            <person name="Gundlach H."/>
            <person name="Zhou S."/>
            <person name="Mudge J."/>
            <person name="Bharti A.K."/>
            <person name="Murray J.D."/>
            <person name="Naoumkina M.A."/>
            <person name="Rosen B."/>
            <person name="Silverstein K.A."/>
            <person name="Tang H."/>
            <person name="Rombauts S."/>
            <person name="Zhao P.X."/>
            <person name="Zhou P."/>
            <person name="Barbe V."/>
            <person name="Bardou P."/>
            <person name="Bechner M."/>
            <person name="Bellec A."/>
            <person name="Berger A."/>
            <person name="Berges H."/>
            <person name="Bidwell S."/>
            <person name="Bisseling T."/>
            <person name="Choisne N."/>
            <person name="Couloux A."/>
            <person name="Denny R."/>
            <person name="Deshpande S."/>
            <person name="Dai X."/>
            <person name="Doyle J.J."/>
            <person name="Dudez A.M."/>
            <person name="Farmer A.D."/>
            <person name="Fouteau S."/>
            <person name="Franken C."/>
            <person name="Gibelin C."/>
            <person name="Gish J."/>
            <person name="Goldstein S."/>
            <person name="Gonzalez A.J."/>
            <person name="Green P.J."/>
            <person name="Hallab A."/>
            <person name="Hartog M."/>
            <person name="Hua A."/>
            <person name="Humphray S.J."/>
            <person name="Jeong D.H."/>
            <person name="Jing Y."/>
            <person name="Jocker A."/>
            <person name="Kenton S.M."/>
            <person name="Kim D.J."/>
            <person name="Klee K."/>
            <person name="Lai H."/>
            <person name="Lang C."/>
            <person name="Lin S."/>
            <person name="Macmil S.L."/>
            <person name="Magdelenat G."/>
            <person name="Matthews L."/>
            <person name="McCorrison J."/>
            <person name="Monaghan E.L."/>
            <person name="Mun J.H."/>
            <person name="Najar F.Z."/>
            <person name="Nicholson C."/>
            <person name="Noirot C."/>
            <person name="O'Bleness M."/>
            <person name="Paule C.R."/>
            <person name="Poulain J."/>
            <person name="Prion F."/>
            <person name="Qin B."/>
            <person name="Qu C."/>
            <person name="Retzel E.F."/>
            <person name="Riddle C."/>
            <person name="Sallet E."/>
            <person name="Samain S."/>
            <person name="Samson N."/>
            <person name="Sanders I."/>
            <person name="Saurat O."/>
            <person name="Scarpelli C."/>
            <person name="Schiex T."/>
            <person name="Segurens B."/>
            <person name="Severin A.J."/>
            <person name="Sherrier D.J."/>
            <person name="Shi R."/>
            <person name="Sims S."/>
            <person name="Singer S.R."/>
            <person name="Sinharoy S."/>
            <person name="Sterck L."/>
            <person name="Viollet A."/>
            <person name="Wang B.B."/>
            <person name="Wang K."/>
            <person name="Wang M."/>
            <person name="Wang X."/>
            <person name="Warfsmann J."/>
            <person name="Weissenbach J."/>
            <person name="White D.D."/>
            <person name="White J.D."/>
            <person name="Wiley G.B."/>
            <person name="Wincker P."/>
            <person name="Xing Y."/>
            <person name="Yang L."/>
            <person name="Yao Z."/>
            <person name="Ying F."/>
            <person name="Zhai J."/>
            <person name="Zhou L."/>
            <person name="Zuber A."/>
            <person name="Denarie J."/>
            <person name="Dixon R.A."/>
            <person name="May G.D."/>
            <person name="Schwartz D.C."/>
            <person name="Rogers J."/>
            <person name="Quetier F."/>
            <person name="Town C.D."/>
            <person name="Roe B.A."/>
        </authorList>
    </citation>
    <scope>NUCLEOTIDE SEQUENCE [LARGE SCALE GENOMIC DNA]</scope>
    <source>
        <strain evidence="1">A17</strain>
        <strain evidence="2 3">cv. Jemalong A17</strain>
    </source>
</reference>
<name>G7K4V7_MEDTR</name>
<dbReference type="KEGG" id="mtr:11428897"/>
<proteinExistence type="predicted"/>
<evidence type="ECO:0008006" key="4">
    <source>
        <dbReference type="Google" id="ProtNLM"/>
    </source>
</evidence>